<gene>
    <name evidence="2" type="ORF">H9635_10135</name>
</gene>
<feature type="transmembrane region" description="Helical" evidence="1">
    <location>
        <begin position="9"/>
        <end position="33"/>
    </location>
</feature>
<keyword evidence="1" id="KW-0812">Transmembrane</keyword>
<protein>
    <submittedName>
        <fullName evidence="2">Uncharacterized protein</fullName>
    </submittedName>
</protein>
<dbReference type="EMBL" id="JACSPZ010000004">
    <property type="protein sequence ID" value="MBD8037104.1"/>
    <property type="molecule type" value="Genomic_DNA"/>
</dbReference>
<name>A0ABR8XZ49_9BACL</name>
<evidence type="ECO:0000256" key="1">
    <source>
        <dbReference type="SAM" id="Phobius"/>
    </source>
</evidence>
<dbReference type="Proteomes" id="UP000619101">
    <property type="component" value="Unassembled WGS sequence"/>
</dbReference>
<feature type="transmembrane region" description="Helical" evidence="1">
    <location>
        <begin position="53"/>
        <end position="76"/>
    </location>
</feature>
<sequence length="200" mass="23237">MQIGIEKRYIILGMILFGVVLFFGPFLINLLMFNQKLFPVTGDFIIWIPSLSTYAGALFGGLISGLITLYGVIFTINNASVKERENGLPKKLERAEELERSLLELKKILVSKEFLPKHDYFNFAKREVNKFVIERKLVDISINVSEPVYRKIKLMELSTYDMQEIKSNKFYLNKMNADEVQKVIDMVRLEKEKLLKEIFA</sequence>
<reference evidence="2 3" key="1">
    <citation type="submission" date="2020-08" db="EMBL/GenBank/DDBJ databases">
        <title>A Genomic Blueprint of the Chicken Gut Microbiome.</title>
        <authorList>
            <person name="Gilroy R."/>
            <person name="Ravi A."/>
            <person name="Getino M."/>
            <person name="Pursley I."/>
            <person name="Horton D.L."/>
            <person name="Alikhan N.-F."/>
            <person name="Baker D."/>
            <person name="Gharbi K."/>
            <person name="Hall N."/>
            <person name="Watson M."/>
            <person name="Adriaenssens E.M."/>
            <person name="Foster-Nyarko E."/>
            <person name="Jarju S."/>
            <person name="Secka A."/>
            <person name="Antonio M."/>
            <person name="Oren A."/>
            <person name="Chaudhuri R."/>
            <person name="La Ragione R.M."/>
            <person name="Hildebrand F."/>
            <person name="Pallen M.J."/>
        </authorList>
    </citation>
    <scope>NUCLEOTIDE SEQUENCE [LARGE SCALE GENOMIC DNA]</scope>
    <source>
        <strain evidence="2 3">A46</strain>
    </source>
</reference>
<evidence type="ECO:0000313" key="3">
    <source>
        <dbReference type="Proteomes" id="UP000619101"/>
    </source>
</evidence>
<comment type="caution">
    <text evidence="2">The sequence shown here is derived from an EMBL/GenBank/DDBJ whole genome shotgun (WGS) entry which is preliminary data.</text>
</comment>
<evidence type="ECO:0000313" key="2">
    <source>
        <dbReference type="EMBL" id="MBD8037104.1"/>
    </source>
</evidence>
<dbReference type="RefSeq" id="WP_191700174.1">
    <property type="nucleotide sequence ID" value="NZ_JACSPZ010000004.1"/>
</dbReference>
<accession>A0ABR8XZ49</accession>
<organism evidence="2 3">
    <name type="scientific">Solibacillus faecavium</name>
    <dbReference type="NCBI Taxonomy" id="2762221"/>
    <lineage>
        <taxon>Bacteria</taxon>
        <taxon>Bacillati</taxon>
        <taxon>Bacillota</taxon>
        <taxon>Bacilli</taxon>
        <taxon>Bacillales</taxon>
        <taxon>Caryophanaceae</taxon>
        <taxon>Solibacillus</taxon>
    </lineage>
</organism>
<keyword evidence="1" id="KW-0472">Membrane</keyword>
<keyword evidence="3" id="KW-1185">Reference proteome</keyword>
<keyword evidence="1" id="KW-1133">Transmembrane helix</keyword>
<proteinExistence type="predicted"/>